<reference evidence="2" key="1">
    <citation type="journal article" date="2019" name="Int. J. Syst. Evol. Microbiol.">
        <title>The Global Catalogue of Microorganisms (GCM) 10K type strain sequencing project: providing services to taxonomists for standard genome sequencing and annotation.</title>
        <authorList>
            <consortium name="The Broad Institute Genomics Platform"/>
            <consortium name="The Broad Institute Genome Sequencing Center for Infectious Disease"/>
            <person name="Wu L."/>
            <person name="Ma J."/>
        </authorList>
    </citation>
    <scope>NUCLEOTIDE SEQUENCE [LARGE SCALE GENOMIC DNA]</scope>
    <source>
        <strain evidence="2">JCM 4805</strain>
    </source>
</reference>
<gene>
    <name evidence="1" type="ORF">GCM10010361_77960</name>
</gene>
<name>A0ABP3LKP7_9ACTN</name>
<organism evidence="1 2">
    <name type="scientific">Streptomyces olivaceiscleroticus</name>
    <dbReference type="NCBI Taxonomy" id="68245"/>
    <lineage>
        <taxon>Bacteria</taxon>
        <taxon>Bacillati</taxon>
        <taxon>Actinomycetota</taxon>
        <taxon>Actinomycetes</taxon>
        <taxon>Kitasatosporales</taxon>
        <taxon>Streptomycetaceae</taxon>
        <taxon>Streptomyces</taxon>
    </lineage>
</organism>
<proteinExistence type="predicted"/>
<dbReference type="EMBL" id="BAAABY010000070">
    <property type="protein sequence ID" value="GAA0500873.1"/>
    <property type="molecule type" value="Genomic_DNA"/>
</dbReference>
<dbReference type="Proteomes" id="UP001500909">
    <property type="component" value="Unassembled WGS sequence"/>
</dbReference>
<accession>A0ABP3LKP7</accession>
<evidence type="ECO:0000313" key="1">
    <source>
        <dbReference type="EMBL" id="GAA0500873.1"/>
    </source>
</evidence>
<sequence>MPRTVDTLIETRRLIDWHGLHPGPHFATEAGFLHLAAAPFYAAETYLPRAFFTDEEASIRLIQCSAETMSALRWISAVLPTEPPTDPDTGAVDYLEHISHWLTEDDFFTGRRPNATDVLKVLDHAIQAAQNLTDIPAPRTAA</sequence>
<evidence type="ECO:0000313" key="2">
    <source>
        <dbReference type="Proteomes" id="UP001500909"/>
    </source>
</evidence>
<dbReference type="RefSeq" id="WP_346100428.1">
    <property type="nucleotide sequence ID" value="NZ_BAAABY010000070.1"/>
</dbReference>
<comment type="caution">
    <text evidence="1">The sequence shown here is derived from an EMBL/GenBank/DDBJ whole genome shotgun (WGS) entry which is preliminary data.</text>
</comment>
<protein>
    <submittedName>
        <fullName evidence="1">Uncharacterized protein</fullName>
    </submittedName>
</protein>
<keyword evidence="2" id="KW-1185">Reference proteome</keyword>